<evidence type="ECO:0000313" key="3">
    <source>
        <dbReference type="EMBL" id="MBB5965980.1"/>
    </source>
</evidence>
<evidence type="ECO:0000313" key="4">
    <source>
        <dbReference type="Proteomes" id="UP000562352"/>
    </source>
</evidence>
<evidence type="ECO:0000256" key="1">
    <source>
        <dbReference type="SAM" id="MobiDB-lite"/>
    </source>
</evidence>
<dbReference type="InterPro" id="IPR051448">
    <property type="entry name" value="CdaR-like_regulators"/>
</dbReference>
<evidence type="ECO:0000259" key="2">
    <source>
        <dbReference type="Pfam" id="PF13556"/>
    </source>
</evidence>
<gene>
    <name evidence="3" type="ORF">FHS22_005271</name>
</gene>
<protein>
    <recommendedName>
        <fullName evidence="2">PucR C-terminal helix-turn-helix domain-containing protein</fullName>
    </recommendedName>
</protein>
<organism evidence="3 4">
    <name type="scientific">Planomonospora venezuelensis</name>
    <dbReference type="NCBI Taxonomy" id="1999"/>
    <lineage>
        <taxon>Bacteria</taxon>
        <taxon>Bacillati</taxon>
        <taxon>Actinomycetota</taxon>
        <taxon>Actinomycetes</taxon>
        <taxon>Streptosporangiales</taxon>
        <taxon>Streptosporangiaceae</taxon>
        <taxon>Planomonospora</taxon>
    </lineage>
</organism>
<dbReference type="PANTHER" id="PTHR33744:SF1">
    <property type="entry name" value="DNA-BINDING TRANSCRIPTIONAL ACTIVATOR ADER"/>
    <property type="match status" value="1"/>
</dbReference>
<name>A0A841D7R8_PLAVE</name>
<proteinExistence type="predicted"/>
<feature type="region of interest" description="Disordered" evidence="1">
    <location>
        <begin position="60"/>
        <end position="87"/>
    </location>
</feature>
<dbReference type="InterPro" id="IPR025736">
    <property type="entry name" value="PucR_C-HTH_dom"/>
</dbReference>
<dbReference type="AlphaFoldDB" id="A0A841D7R8"/>
<dbReference type="Proteomes" id="UP000562352">
    <property type="component" value="Unassembled WGS sequence"/>
</dbReference>
<accession>A0A841D7R8</accession>
<sequence>MQELLLHLSALDAGAENAVRVIAYFDSLMRDRASVPVLLQATARLARCRVGLTDAAAGKHLSVSPGGPVEHAAEHAAEHAGGPPPSAVLRPLGSGLGTVWMELPAPARGFEEIMLDRFAQAAEVALERASARARAGEDPALVELALSAGAGEAERSRALRLLGFGPAAPLRVLAVPDEDGGAALVAHLRAAGHHARSASMGGAAAVLAAPPGVGALPDGQRAGLGPAVPGGRAADSWAGARAALRFTGPHPADRVVDWAGLGALALFAEHVPDEAVAALPDVRALQGLARLPHGAEALEAVRALCAEGSVRRAAAAVHLHHSSLAARIARAETVLGFPLADPAGRLRAHLALRLLRLVSGVSAPSPGAAPPAARRRPAG</sequence>
<dbReference type="Pfam" id="PF13556">
    <property type="entry name" value="HTH_30"/>
    <property type="match status" value="1"/>
</dbReference>
<dbReference type="PANTHER" id="PTHR33744">
    <property type="entry name" value="CARBOHYDRATE DIACID REGULATOR"/>
    <property type="match status" value="1"/>
</dbReference>
<dbReference type="RefSeq" id="WP_184945722.1">
    <property type="nucleotide sequence ID" value="NZ_BAAAWZ010000001.1"/>
</dbReference>
<keyword evidence="4" id="KW-1185">Reference proteome</keyword>
<feature type="domain" description="PucR C-terminal helix-turn-helix" evidence="2">
    <location>
        <begin position="298"/>
        <end position="354"/>
    </location>
</feature>
<dbReference type="InterPro" id="IPR042070">
    <property type="entry name" value="PucR_C-HTH_sf"/>
</dbReference>
<dbReference type="EMBL" id="JACHJJ010000020">
    <property type="protein sequence ID" value="MBB5965980.1"/>
    <property type="molecule type" value="Genomic_DNA"/>
</dbReference>
<reference evidence="3 4" key="1">
    <citation type="submission" date="2020-08" db="EMBL/GenBank/DDBJ databases">
        <title>Genomic Encyclopedia of Type Strains, Phase III (KMG-III): the genomes of soil and plant-associated and newly described type strains.</title>
        <authorList>
            <person name="Whitman W."/>
        </authorList>
    </citation>
    <scope>NUCLEOTIDE SEQUENCE [LARGE SCALE GENOMIC DNA]</scope>
    <source>
        <strain evidence="3 4">CECT 3303</strain>
    </source>
</reference>
<dbReference type="Gene3D" id="1.10.10.2840">
    <property type="entry name" value="PucR C-terminal helix-turn-helix domain"/>
    <property type="match status" value="1"/>
</dbReference>
<comment type="caution">
    <text evidence="3">The sequence shown here is derived from an EMBL/GenBank/DDBJ whole genome shotgun (WGS) entry which is preliminary data.</text>
</comment>